<comment type="caution">
    <text evidence="1">The sequence shown here is derived from an EMBL/GenBank/DDBJ whole genome shotgun (WGS) entry which is preliminary data.</text>
</comment>
<evidence type="ECO:0000313" key="1">
    <source>
        <dbReference type="EMBL" id="EJX09045.1"/>
    </source>
</evidence>
<proteinExistence type="predicted"/>
<name>J9H597_9ZZZZ</name>
<accession>J9H597</accession>
<organism evidence="1">
    <name type="scientific">gut metagenome</name>
    <dbReference type="NCBI Taxonomy" id="749906"/>
    <lineage>
        <taxon>unclassified sequences</taxon>
        <taxon>metagenomes</taxon>
        <taxon>organismal metagenomes</taxon>
    </lineage>
</organism>
<sequence length="210" mass="24387">MYLQSCISQPMITQIHSQTKQSVAIRIIQRRSDAKILYGCFRLGIDEHITFNTTQPPEVLTLQIRSCTPAINFQSQFILTRFEEIIDKVFGRILGIFIIPHFLSVQINIATRFCSCDMQDKIPTLPVIGNNDFFSINSNRCFFGQERWLWIIRHKLIALIGINCCTKSLHLPITRYLNIMPVGKISLFRYRIDRQLFFSIGIPEFPSTIQ</sequence>
<protein>
    <submittedName>
        <fullName evidence="1">Uncharacterized protein</fullName>
    </submittedName>
</protein>
<gene>
    <name evidence="1" type="ORF">EVA_02845</name>
</gene>
<dbReference type="AlphaFoldDB" id="J9H597"/>
<dbReference type="EMBL" id="AMCI01000475">
    <property type="protein sequence ID" value="EJX09045.1"/>
    <property type="molecule type" value="Genomic_DNA"/>
</dbReference>
<reference evidence="1" key="1">
    <citation type="journal article" date="2012" name="PLoS ONE">
        <title>Gene sets for utilization of primary and secondary nutrition supplies in the distal gut of endangered iberian lynx.</title>
        <authorList>
            <person name="Alcaide M."/>
            <person name="Messina E."/>
            <person name="Richter M."/>
            <person name="Bargiela R."/>
            <person name="Peplies J."/>
            <person name="Huws S.A."/>
            <person name="Newbold C.J."/>
            <person name="Golyshin P.N."/>
            <person name="Simon M.A."/>
            <person name="Lopez G."/>
            <person name="Yakimov M.M."/>
            <person name="Ferrer M."/>
        </authorList>
    </citation>
    <scope>NUCLEOTIDE SEQUENCE</scope>
</reference>